<dbReference type="CDD" id="cd12110">
    <property type="entry name" value="PHP_HisPPase_Hisj_like"/>
    <property type="match status" value="1"/>
</dbReference>
<dbReference type="PANTHER" id="PTHR21039:SF0">
    <property type="entry name" value="HISTIDINOL-PHOSPHATASE"/>
    <property type="match status" value="1"/>
</dbReference>
<dbReference type="Pfam" id="PF02811">
    <property type="entry name" value="PHP"/>
    <property type="match status" value="1"/>
</dbReference>
<dbReference type="InterPro" id="IPR004013">
    <property type="entry name" value="PHP_dom"/>
</dbReference>
<sequence length="313" mass="35901">MPHSHHSHSGQFCKHATGTLEEVVKQAIEQGFQVFGLTEHVPRYRTSDLYPEEKELSPAILYQQFIAFLHEASRLQNQYAPQINLLIGLETEFISTQDLEELSHVLTQHQSIIQYIVGSIHHVNGIPIDFDKPTYQKSLASFASEGLTPRDQLERYLSAYFDAQYEILHRFKPEIVGHIDLCRLYTPELKFSDFPSVWGKLERNVKYAISYGALFEVNAAAFRKKWNTAYPGIDVAELILNLGGRFALSDDSHGPHAVGLNYHRTFHYLKRLGVTELWYLTKSEFPNSAGRTVQPTKLDGWSEHPFWLPMLAK</sequence>
<comment type="similarity">
    <text evidence="2 8">Belongs to the PHP hydrolase family. HisK subfamily.</text>
</comment>
<evidence type="ECO:0000259" key="9">
    <source>
        <dbReference type="Pfam" id="PF02811"/>
    </source>
</evidence>
<reference evidence="10 11" key="1">
    <citation type="journal article" name="Sci. Rep.">
        <title>Telomere-to-telomere assembled and centromere annotated genomes of the two main subspecies of the button mushroom Agaricus bisporus reveal especially polymorphic chromosome ends.</title>
        <authorList>
            <person name="Sonnenberg A.S.M."/>
            <person name="Sedaghat-Telgerd N."/>
            <person name="Lavrijssen B."/>
            <person name="Ohm R.A."/>
            <person name="Hendrickx P.M."/>
            <person name="Scholtmeijer K."/>
            <person name="Baars J.J.P."/>
            <person name="van Peer A."/>
        </authorList>
    </citation>
    <scope>NUCLEOTIDE SEQUENCE [LARGE SCALE GENOMIC DNA]</scope>
    <source>
        <strain evidence="10 11">H119_p4</strain>
    </source>
</reference>
<dbReference type="SUPFAM" id="SSF89550">
    <property type="entry name" value="PHP domain-like"/>
    <property type="match status" value="1"/>
</dbReference>
<dbReference type="AlphaFoldDB" id="A0A8H7C694"/>
<evidence type="ECO:0000256" key="5">
    <source>
        <dbReference type="ARBA" id="ARBA00022801"/>
    </source>
</evidence>
<dbReference type="GO" id="GO:0000105">
    <property type="term" value="P:L-histidine biosynthetic process"/>
    <property type="evidence" value="ECO:0007669"/>
    <property type="project" value="UniProtKB-UniRule"/>
</dbReference>
<comment type="catalytic activity">
    <reaction evidence="7 8">
        <text>L-histidinol phosphate + H2O = L-histidinol + phosphate</text>
        <dbReference type="Rhea" id="RHEA:14465"/>
        <dbReference type="ChEBI" id="CHEBI:15377"/>
        <dbReference type="ChEBI" id="CHEBI:43474"/>
        <dbReference type="ChEBI" id="CHEBI:57699"/>
        <dbReference type="ChEBI" id="CHEBI:57980"/>
        <dbReference type="EC" id="3.1.3.15"/>
    </reaction>
</comment>
<evidence type="ECO:0000256" key="2">
    <source>
        <dbReference type="ARBA" id="ARBA00009152"/>
    </source>
</evidence>
<dbReference type="PANTHER" id="PTHR21039">
    <property type="entry name" value="HISTIDINOL PHOSPHATASE-RELATED"/>
    <property type="match status" value="1"/>
</dbReference>
<dbReference type="GO" id="GO:0005737">
    <property type="term" value="C:cytoplasm"/>
    <property type="evidence" value="ECO:0007669"/>
    <property type="project" value="TreeGrafter"/>
</dbReference>
<protein>
    <recommendedName>
        <fullName evidence="3 8">Histidinol-phosphatase</fullName>
        <shortName evidence="8">HolPase</shortName>
        <ecNumber evidence="3 8">3.1.3.15</ecNumber>
    </recommendedName>
</protein>
<dbReference type="InterPro" id="IPR016195">
    <property type="entry name" value="Pol/histidinol_Pase-like"/>
</dbReference>
<proteinExistence type="inferred from homology"/>
<name>A0A8H7C694_AGABI</name>
<dbReference type="UniPathway" id="UPA00031">
    <property type="reaction ID" value="UER00013"/>
</dbReference>
<keyword evidence="4 8" id="KW-0028">Amino-acid biosynthesis</keyword>
<accession>A0A8H7C694</accession>
<evidence type="ECO:0000256" key="4">
    <source>
        <dbReference type="ARBA" id="ARBA00022605"/>
    </source>
</evidence>
<evidence type="ECO:0000256" key="1">
    <source>
        <dbReference type="ARBA" id="ARBA00004970"/>
    </source>
</evidence>
<dbReference type="Gene3D" id="3.20.20.140">
    <property type="entry name" value="Metal-dependent hydrolases"/>
    <property type="match status" value="1"/>
</dbReference>
<evidence type="ECO:0000256" key="6">
    <source>
        <dbReference type="ARBA" id="ARBA00023102"/>
    </source>
</evidence>
<evidence type="ECO:0000313" key="10">
    <source>
        <dbReference type="EMBL" id="KAF7767889.1"/>
    </source>
</evidence>
<evidence type="ECO:0000256" key="8">
    <source>
        <dbReference type="RuleBase" id="RU366003"/>
    </source>
</evidence>
<gene>
    <name evidence="10" type="ORF">Agabi119p4_7132</name>
</gene>
<keyword evidence="5 8" id="KW-0378">Hydrolase</keyword>
<dbReference type="GO" id="GO:0004401">
    <property type="term" value="F:histidinol-phosphatase activity"/>
    <property type="evidence" value="ECO:0007669"/>
    <property type="project" value="UniProtKB-UniRule"/>
</dbReference>
<evidence type="ECO:0000256" key="3">
    <source>
        <dbReference type="ARBA" id="ARBA00013085"/>
    </source>
</evidence>
<dbReference type="Proteomes" id="UP000629468">
    <property type="component" value="Unassembled WGS sequence"/>
</dbReference>
<dbReference type="EMBL" id="JABXXO010000010">
    <property type="protein sequence ID" value="KAF7767889.1"/>
    <property type="molecule type" value="Genomic_DNA"/>
</dbReference>
<evidence type="ECO:0000313" key="11">
    <source>
        <dbReference type="Proteomes" id="UP000629468"/>
    </source>
</evidence>
<evidence type="ECO:0000256" key="7">
    <source>
        <dbReference type="ARBA" id="ARBA00049158"/>
    </source>
</evidence>
<keyword evidence="6 8" id="KW-0368">Histidine biosynthesis</keyword>
<comment type="caution">
    <text evidence="10">The sequence shown here is derived from an EMBL/GenBank/DDBJ whole genome shotgun (WGS) entry which is preliminary data.</text>
</comment>
<comment type="pathway">
    <text evidence="1 8">Amino-acid biosynthesis; L-histidine biosynthesis; L-histidine from 5-phospho-alpha-D-ribose 1-diphosphate: step 8/9.</text>
</comment>
<dbReference type="NCBIfam" id="TIGR01856">
    <property type="entry name" value="hisJ_fam"/>
    <property type="match status" value="1"/>
</dbReference>
<dbReference type="EC" id="3.1.3.15" evidence="3 8"/>
<feature type="domain" description="PHP" evidence="9">
    <location>
        <begin position="5"/>
        <end position="219"/>
    </location>
</feature>
<dbReference type="InterPro" id="IPR010140">
    <property type="entry name" value="Histidinol_P_phosphatase_HisJ"/>
</dbReference>
<organism evidence="10 11">
    <name type="scientific">Agaricus bisporus var. burnettii</name>
    <dbReference type="NCBI Taxonomy" id="192524"/>
    <lineage>
        <taxon>Eukaryota</taxon>
        <taxon>Fungi</taxon>
        <taxon>Dikarya</taxon>
        <taxon>Basidiomycota</taxon>
        <taxon>Agaricomycotina</taxon>
        <taxon>Agaricomycetes</taxon>
        <taxon>Agaricomycetidae</taxon>
        <taxon>Agaricales</taxon>
        <taxon>Agaricineae</taxon>
        <taxon>Agaricaceae</taxon>
        <taxon>Agaricus</taxon>
    </lineage>
</organism>